<proteinExistence type="predicted"/>
<dbReference type="GO" id="GO:0006565">
    <property type="term" value="P:L-serine catabolic process"/>
    <property type="evidence" value="ECO:0007669"/>
    <property type="project" value="TreeGrafter"/>
</dbReference>
<dbReference type="PANTHER" id="PTHR48078">
    <property type="entry name" value="THREONINE DEHYDRATASE, MITOCHONDRIAL-RELATED"/>
    <property type="match status" value="1"/>
</dbReference>
<dbReference type="InterPro" id="IPR050147">
    <property type="entry name" value="Ser/Thr_Dehydratase"/>
</dbReference>
<evidence type="ECO:0000256" key="1">
    <source>
        <dbReference type="ARBA" id="ARBA00001933"/>
    </source>
</evidence>
<name>A0A502GI51_9PROT</name>
<dbReference type="Proteomes" id="UP000317078">
    <property type="component" value="Unassembled WGS sequence"/>
</dbReference>
<dbReference type="RefSeq" id="WP_140881564.1">
    <property type="nucleotide sequence ID" value="NZ_RCZP01000002.1"/>
</dbReference>
<dbReference type="InterPro" id="IPR001926">
    <property type="entry name" value="TrpB-like_PALP"/>
</dbReference>
<evidence type="ECO:0000256" key="2">
    <source>
        <dbReference type="ARBA" id="ARBA00022898"/>
    </source>
</evidence>
<dbReference type="Gene3D" id="3.40.50.1100">
    <property type="match status" value="2"/>
</dbReference>
<dbReference type="Pfam" id="PF00291">
    <property type="entry name" value="PALP"/>
    <property type="match status" value="1"/>
</dbReference>
<dbReference type="InterPro" id="IPR000634">
    <property type="entry name" value="Ser/Thr_deHydtase_PyrdxlP-BS"/>
</dbReference>
<dbReference type="EMBL" id="RCZP01000002">
    <property type="protein sequence ID" value="TPG60636.1"/>
    <property type="molecule type" value="Genomic_DNA"/>
</dbReference>
<comment type="caution">
    <text evidence="5">The sequence shown here is derived from an EMBL/GenBank/DDBJ whole genome shotgun (WGS) entry which is preliminary data.</text>
</comment>
<dbReference type="GO" id="GO:0009097">
    <property type="term" value="P:isoleucine biosynthetic process"/>
    <property type="evidence" value="ECO:0007669"/>
    <property type="project" value="TreeGrafter"/>
</dbReference>
<dbReference type="GO" id="GO:0006567">
    <property type="term" value="P:L-threonine catabolic process"/>
    <property type="evidence" value="ECO:0007669"/>
    <property type="project" value="TreeGrafter"/>
</dbReference>
<evidence type="ECO:0000256" key="3">
    <source>
        <dbReference type="ARBA" id="ARBA00023239"/>
    </source>
</evidence>
<reference evidence="5 6" key="1">
    <citation type="journal article" date="2019" name="Environ. Microbiol.">
        <title>Species interactions and distinct microbial communities in high Arctic permafrost affected cryosols are associated with the CH4 and CO2 gas fluxes.</title>
        <authorList>
            <person name="Altshuler I."/>
            <person name="Hamel J."/>
            <person name="Turney S."/>
            <person name="Magnuson E."/>
            <person name="Levesque R."/>
            <person name="Greer C."/>
            <person name="Whyte L.G."/>
        </authorList>
    </citation>
    <scope>NUCLEOTIDE SEQUENCE [LARGE SCALE GENOMIC DNA]</scope>
    <source>
        <strain evidence="5 6">S9.3B</strain>
    </source>
</reference>
<dbReference type="PANTHER" id="PTHR48078:SF6">
    <property type="entry name" value="L-THREONINE DEHYDRATASE CATABOLIC TDCB"/>
    <property type="match status" value="1"/>
</dbReference>
<protein>
    <submittedName>
        <fullName evidence="5">Pyridoxal-phosphate dependent enzyme</fullName>
    </submittedName>
</protein>
<gene>
    <name evidence="5" type="ORF">EAH89_03085</name>
</gene>
<evidence type="ECO:0000259" key="4">
    <source>
        <dbReference type="Pfam" id="PF00291"/>
    </source>
</evidence>
<comment type="cofactor">
    <cofactor evidence="1">
        <name>pyridoxal 5'-phosphate</name>
        <dbReference type="ChEBI" id="CHEBI:597326"/>
    </cofactor>
</comment>
<dbReference type="GO" id="GO:0003941">
    <property type="term" value="F:L-serine ammonia-lyase activity"/>
    <property type="evidence" value="ECO:0007669"/>
    <property type="project" value="TreeGrafter"/>
</dbReference>
<dbReference type="AlphaFoldDB" id="A0A502GI51"/>
<dbReference type="OrthoDB" id="9811476at2"/>
<accession>A0A502GI51</accession>
<dbReference type="GO" id="GO:0004794">
    <property type="term" value="F:threonine deaminase activity"/>
    <property type="evidence" value="ECO:0007669"/>
    <property type="project" value="TreeGrafter"/>
</dbReference>
<keyword evidence="3" id="KW-0456">Lyase</keyword>
<dbReference type="GO" id="GO:0030170">
    <property type="term" value="F:pyridoxal phosphate binding"/>
    <property type="evidence" value="ECO:0007669"/>
    <property type="project" value="InterPro"/>
</dbReference>
<keyword evidence="6" id="KW-1185">Reference proteome</keyword>
<dbReference type="SUPFAM" id="SSF53686">
    <property type="entry name" value="Tryptophan synthase beta subunit-like PLP-dependent enzymes"/>
    <property type="match status" value="1"/>
</dbReference>
<dbReference type="PROSITE" id="PS00165">
    <property type="entry name" value="DEHYDRATASE_SER_THR"/>
    <property type="match status" value="1"/>
</dbReference>
<dbReference type="NCBIfam" id="NF006094">
    <property type="entry name" value="PRK08246.1"/>
    <property type="match status" value="1"/>
</dbReference>
<feature type="domain" description="Tryptophan synthase beta chain-like PALP" evidence="4">
    <location>
        <begin position="23"/>
        <end position="307"/>
    </location>
</feature>
<organism evidence="5 6">
    <name type="scientific">Muricoccus nepalensis</name>
    <dbReference type="NCBI Taxonomy" id="1854500"/>
    <lineage>
        <taxon>Bacteria</taxon>
        <taxon>Pseudomonadati</taxon>
        <taxon>Pseudomonadota</taxon>
        <taxon>Alphaproteobacteria</taxon>
        <taxon>Acetobacterales</taxon>
        <taxon>Roseomonadaceae</taxon>
        <taxon>Muricoccus</taxon>
    </lineage>
</organism>
<sequence>MTSHLPAAPAIARRDIETAAARILPHIRRTPILDLPAASLGASCAVALKLEQMQVSGSFKARGAFNALLQSGAREVIAASGGNHGAAVAHAAGALGLRAEIYVPAIAAASKVARIREAGATVVQGGATYAEAFAASEARRAETGAASVHAYDQPEVLAGQGTVAREFEADSPGLTHVLVAVGGGGLIGGMAAWFAGGPVRLVAVEPEGCPTFHEARRAGAPVDAPVGGLAADSLGARRVGGLMFGLAREAVEASVLVTDDAIREAQRRLWSAARVVAEPGGATALAALLSGAWTPPPGARVGVLVCGGNCDPGSVAG</sequence>
<keyword evidence="2" id="KW-0663">Pyridoxal phosphate</keyword>
<evidence type="ECO:0000313" key="5">
    <source>
        <dbReference type="EMBL" id="TPG60636.1"/>
    </source>
</evidence>
<dbReference type="InterPro" id="IPR036052">
    <property type="entry name" value="TrpB-like_PALP_sf"/>
</dbReference>
<evidence type="ECO:0000313" key="6">
    <source>
        <dbReference type="Proteomes" id="UP000317078"/>
    </source>
</evidence>